<evidence type="ECO:0000256" key="1">
    <source>
        <dbReference type="SAM" id="Phobius"/>
    </source>
</evidence>
<keyword evidence="3" id="KW-1185">Reference proteome</keyword>
<accession>A0A2G9GIR2</accession>
<dbReference type="Pfam" id="PF06888">
    <property type="entry name" value="Put_Phosphatase"/>
    <property type="match status" value="1"/>
</dbReference>
<dbReference type="AlphaFoldDB" id="A0A2G9GIR2"/>
<comment type="caution">
    <text evidence="2">The sequence shown here is derived from an EMBL/GenBank/DDBJ whole genome shotgun (WGS) entry which is preliminary data.</text>
</comment>
<dbReference type="EMBL" id="NKXS01004865">
    <property type="protein sequence ID" value="PIN05181.1"/>
    <property type="molecule type" value="Genomic_DNA"/>
</dbReference>
<dbReference type="EC" id="3.6.1.1" evidence="2"/>
<protein>
    <submittedName>
        <fullName evidence="2">Inorganic diphosphatase</fullName>
        <ecNumber evidence="2">3.6.1.1</ecNumber>
    </submittedName>
</protein>
<dbReference type="Proteomes" id="UP000231279">
    <property type="component" value="Unassembled WGS sequence"/>
</dbReference>
<organism evidence="2 3">
    <name type="scientific">Handroanthus impetiginosus</name>
    <dbReference type="NCBI Taxonomy" id="429701"/>
    <lineage>
        <taxon>Eukaryota</taxon>
        <taxon>Viridiplantae</taxon>
        <taxon>Streptophyta</taxon>
        <taxon>Embryophyta</taxon>
        <taxon>Tracheophyta</taxon>
        <taxon>Spermatophyta</taxon>
        <taxon>Magnoliopsida</taxon>
        <taxon>eudicotyledons</taxon>
        <taxon>Gunneridae</taxon>
        <taxon>Pentapetalae</taxon>
        <taxon>asterids</taxon>
        <taxon>lamiids</taxon>
        <taxon>Lamiales</taxon>
        <taxon>Bignoniaceae</taxon>
        <taxon>Crescentiina</taxon>
        <taxon>Tabebuia alliance</taxon>
        <taxon>Handroanthus</taxon>
    </lineage>
</organism>
<keyword evidence="2" id="KW-0378">Hydrolase</keyword>
<dbReference type="PANTHER" id="PTHR20889:SF12">
    <property type="entry name" value="LP01149P"/>
    <property type="match status" value="1"/>
</dbReference>
<keyword evidence="1" id="KW-1133">Transmembrane helix</keyword>
<name>A0A2G9GIR2_9LAMI</name>
<dbReference type="OrthoDB" id="936801at2759"/>
<dbReference type="GO" id="GO:0004427">
    <property type="term" value="F:inorganic diphosphate phosphatase activity"/>
    <property type="evidence" value="ECO:0007669"/>
    <property type="project" value="UniProtKB-EC"/>
</dbReference>
<keyword evidence="1" id="KW-0812">Transmembrane</keyword>
<dbReference type="STRING" id="429701.A0A2G9GIR2"/>
<dbReference type="PANTHER" id="PTHR20889">
    <property type="entry name" value="PHOSPHATASE, ORPHAN 1, 2"/>
    <property type="match status" value="1"/>
</dbReference>
<evidence type="ECO:0000313" key="3">
    <source>
        <dbReference type="Proteomes" id="UP000231279"/>
    </source>
</evidence>
<keyword evidence="1" id="KW-0472">Membrane</keyword>
<dbReference type="GO" id="GO:0016791">
    <property type="term" value="F:phosphatase activity"/>
    <property type="evidence" value="ECO:0007669"/>
    <property type="project" value="InterPro"/>
</dbReference>
<proteinExistence type="predicted"/>
<evidence type="ECO:0000313" key="2">
    <source>
        <dbReference type="EMBL" id="PIN05181.1"/>
    </source>
</evidence>
<dbReference type="InterPro" id="IPR016965">
    <property type="entry name" value="Pase_PHOSPHO-typ"/>
</dbReference>
<gene>
    <name evidence="2" type="ORF">CDL12_22278</name>
</gene>
<sequence length="181" mass="20711">MAGIMVVIDFDKTIIEVDSATDLFNQLVPTMPWYSVMARMIIEKIQASLANEGKKRMIYIGDGAGDFCPSLKLKDGDFMMPRKNFPVWDLKCKNRTRLRAKVHEWVYGEALEHILLTLIEKMSIEGTINSNPAQLLSVHCKSNTIAVAAQEALPPPLQVHQWRAVTSFFFSFFFFFIFFIL</sequence>
<feature type="transmembrane region" description="Helical" evidence="1">
    <location>
        <begin position="162"/>
        <end position="180"/>
    </location>
</feature>
<reference evidence="3" key="1">
    <citation type="journal article" date="2018" name="Gigascience">
        <title>Genome assembly of the Pink Ipe (Handroanthus impetiginosus, Bignoniaceae), a highly valued, ecologically keystone Neotropical timber forest tree.</title>
        <authorList>
            <person name="Silva-Junior O.B."/>
            <person name="Grattapaglia D."/>
            <person name="Novaes E."/>
            <person name="Collevatti R.G."/>
        </authorList>
    </citation>
    <scope>NUCLEOTIDE SEQUENCE [LARGE SCALE GENOMIC DNA]</scope>
    <source>
        <strain evidence="3">cv. UFG-1</strain>
    </source>
</reference>